<dbReference type="Pfam" id="PF17652">
    <property type="entry name" value="Glyco_hydro81C"/>
    <property type="match status" value="1"/>
</dbReference>
<evidence type="ECO:0000256" key="4">
    <source>
        <dbReference type="ARBA" id="ARBA00022801"/>
    </source>
</evidence>
<dbReference type="InterPro" id="IPR040451">
    <property type="entry name" value="GH81_N"/>
</dbReference>
<comment type="similarity">
    <text evidence="2">Belongs to the glycosyl hydrolase 81 family.</text>
</comment>
<keyword evidence="10" id="KW-1133">Transmembrane helix</keyword>
<keyword evidence="6" id="KW-0326">Glycosidase</keyword>
<evidence type="ECO:0000256" key="10">
    <source>
        <dbReference type="SAM" id="Phobius"/>
    </source>
</evidence>
<evidence type="ECO:0000313" key="13">
    <source>
        <dbReference type="EMBL" id="CAD9995443.1"/>
    </source>
</evidence>
<evidence type="ECO:0000256" key="3">
    <source>
        <dbReference type="ARBA" id="ARBA00012780"/>
    </source>
</evidence>
<comment type="catalytic activity">
    <reaction evidence="1">
        <text>Hydrolysis of (1-&gt;3)-beta-D-glucosidic linkages in (1-&gt;3)-beta-D-glucans.</text>
        <dbReference type="EC" id="3.2.1.39"/>
    </reaction>
</comment>
<evidence type="ECO:0000259" key="12">
    <source>
        <dbReference type="Pfam" id="PF17652"/>
    </source>
</evidence>
<dbReference type="EMBL" id="HBHT01041019">
    <property type="protein sequence ID" value="CAD9995443.1"/>
    <property type="molecule type" value="Transcribed_RNA"/>
</dbReference>
<evidence type="ECO:0000256" key="6">
    <source>
        <dbReference type="ARBA" id="ARBA00023295"/>
    </source>
</evidence>
<dbReference type="InterPro" id="IPR005200">
    <property type="entry name" value="Endo-beta-glucanase"/>
</dbReference>
<dbReference type="PANTHER" id="PTHR31983:SF0">
    <property type="entry name" value="GLUCAN ENDO-1,3-BETA-D-GLUCOSIDASE 2"/>
    <property type="match status" value="1"/>
</dbReference>
<feature type="region of interest" description="Disordered" evidence="9">
    <location>
        <begin position="1"/>
        <end position="30"/>
    </location>
</feature>
<feature type="compositionally biased region" description="Low complexity" evidence="9">
    <location>
        <begin position="79"/>
        <end position="109"/>
    </location>
</feature>
<evidence type="ECO:0000256" key="9">
    <source>
        <dbReference type="SAM" id="MobiDB-lite"/>
    </source>
</evidence>
<dbReference type="PANTHER" id="PTHR31983">
    <property type="entry name" value="ENDO-1,3(4)-BETA-GLUCANASE 1"/>
    <property type="match status" value="1"/>
</dbReference>
<feature type="domain" description="Glycosyl hydrolase family 81 N-terminal" evidence="11">
    <location>
        <begin position="478"/>
        <end position="530"/>
    </location>
</feature>
<accession>A0A7S2YTX3</accession>
<feature type="region of interest" description="Disordered" evidence="9">
    <location>
        <begin position="78"/>
        <end position="112"/>
    </location>
</feature>
<dbReference type="EC" id="3.2.1.39" evidence="3"/>
<dbReference type="GO" id="GO:0052861">
    <property type="term" value="F:endo-1,3(4)-beta-glucanase activity"/>
    <property type="evidence" value="ECO:0007669"/>
    <property type="project" value="InterPro"/>
</dbReference>
<evidence type="ECO:0000256" key="2">
    <source>
        <dbReference type="ARBA" id="ARBA00010730"/>
    </source>
</evidence>
<dbReference type="InterPro" id="IPR040720">
    <property type="entry name" value="GH81_C"/>
</dbReference>
<organism evidence="13">
    <name type="scientific">Entomoneis paludosa</name>
    <dbReference type="NCBI Taxonomy" id="265537"/>
    <lineage>
        <taxon>Eukaryota</taxon>
        <taxon>Sar</taxon>
        <taxon>Stramenopiles</taxon>
        <taxon>Ochrophyta</taxon>
        <taxon>Bacillariophyta</taxon>
        <taxon>Bacillariophyceae</taxon>
        <taxon>Bacillariophycidae</taxon>
        <taxon>Entomoneidaceae</taxon>
        <taxon>Entomoneis</taxon>
    </lineage>
</organism>
<evidence type="ECO:0000256" key="7">
    <source>
        <dbReference type="ARBA" id="ARBA00023316"/>
    </source>
</evidence>
<keyword evidence="5" id="KW-0119">Carbohydrate metabolism</keyword>
<reference evidence="13" key="1">
    <citation type="submission" date="2021-01" db="EMBL/GenBank/DDBJ databases">
        <authorList>
            <person name="Corre E."/>
            <person name="Pelletier E."/>
            <person name="Niang G."/>
            <person name="Scheremetjew M."/>
            <person name="Finn R."/>
            <person name="Kale V."/>
            <person name="Holt S."/>
            <person name="Cochrane G."/>
            <person name="Meng A."/>
            <person name="Brown T."/>
            <person name="Cohen L."/>
        </authorList>
    </citation>
    <scope>NUCLEOTIDE SEQUENCE</scope>
    <source>
        <strain evidence="13">CCMP125</strain>
    </source>
</reference>
<protein>
    <recommendedName>
        <fullName evidence="3">glucan endo-1,3-beta-D-glucosidase</fullName>
        <ecNumber evidence="3">3.2.1.39</ecNumber>
    </recommendedName>
</protein>
<dbReference type="AlphaFoldDB" id="A0A7S2YTX3"/>
<keyword evidence="10" id="KW-0472">Membrane</keyword>
<evidence type="ECO:0000259" key="11">
    <source>
        <dbReference type="Pfam" id="PF03639"/>
    </source>
</evidence>
<keyword evidence="10" id="KW-0812">Transmembrane</keyword>
<dbReference type="PROSITE" id="PS52008">
    <property type="entry name" value="GH81"/>
    <property type="match status" value="1"/>
</dbReference>
<dbReference type="GO" id="GO:0042973">
    <property type="term" value="F:glucan endo-1,3-beta-D-glucosidase activity"/>
    <property type="evidence" value="ECO:0007669"/>
    <property type="project" value="UniProtKB-EC"/>
</dbReference>
<name>A0A7S2YTX3_9STRA</name>
<keyword evidence="8" id="KW-0624">Polysaccharide degradation</keyword>
<keyword evidence="7" id="KW-0961">Cell wall biogenesis/degradation</keyword>
<dbReference type="Gene3D" id="2.70.98.30">
    <property type="entry name" value="Golgi alpha-mannosidase II, domain 4"/>
    <property type="match status" value="1"/>
</dbReference>
<gene>
    <name evidence="13" type="ORF">APAL1065_LOCUS27535</name>
</gene>
<sequence>MAPRPQEDATQKSNYGSVATTGDSYDEEEQQLLPTPLVVQRQEEEQARQTRKMTGLFLLGILVLAGVTVWGVSHANRPSSGSSMILMDDDSSSTTTTATTDRSSRYSTSGQGISLFVSSPDQDLGLQGTHREEDATPSAIWGDKAQQGPLPTNDWYLNLVSHRAASRPDESTRAYSTPYIVDTAADANMMGIRLHWPVVKASSINVQMVDDFKNAVTLGTLDLAAPVADNDSSSAGPAYQVDPDYPYSNLGVSLKWGDDDAYMKTSIVRGMPFATMKYASGVLPSLFSFNAPASKPVVDGGKSKMECGVLSGPDKEGRTISHGTTTTVQKELSLHFVNSDFTWMLFFSDPVQVECGVTEADDIHVAEFQLNVKSVKGDDEPLLVRLALADQCTTGHSNIHEHCEERNAMDDSDGYVDLLRKYTQYATNPKVSMVYPQEDDEEQTAFVSFDWSPALDDDDSSDDDVARIDVAEDEIETEESQNMMMFALPHQQDKLKDDKDVEITDYCIHSFHGKTCLVIGKKWNLSQDLSQPQSFTARRPPMASAIPLLAKALATDIQKKIPANLQIGAADTYFSGKFLAKIARTIMVAEELKQLAKGGDAVKALGYENVTAADLEESVSAAANANLPSDEAVEKAVNGLKQAVQVWMEDGDAMYVYDKSWGGLVNCGCNYTAKDSTGHCSNSYPNCPALFSVNEDFGNGYYNDHHFHYGYHVYAAAAVAKLDPTWGKAHFEEILLYIRDFANPAEDDPFFINFRQKDWWLGSSWASGIVSAENSPHGRDQESSSESIAAYEGMALYGQVMSEIFRSNGGSEEQKNAAQLIQNAGELLTVTEVEAADRYWHVWDSDSHNSTYPLAYSKLTVGMMYDTMASFATWFSQNDVVSYGIQLMPFTAVAERRDDKEWAKLLYPVYKDSCEDAGDFCIDNGWSIVQAGLCATAGFQTEALEQAFAVPPKVFLSDGGMGNSLSNTIWYIATRS</sequence>
<feature type="compositionally biased region" description="Basic and acidic residues" evidence="9">
    <location>
        <begin position="1"/>
        <end position="10"/>
    </location>
</feature>
<evidence type="ECO:0000256" key="8">
    <source>
        <dbReference type="ARBA" id="ARBA00023326"/>
    </source>
</evidence>
<proteinExistence type="inferred from homology"/>
<feature type="transmembrane region" description="Helical" evidence="10">
    <location>
        <begin position="56"/>
        <end position="73"/>
    </location>
</feature>
<dbReference type="Pfam" id="PF03639">
    <property type="entry name" value="Glyco_hydro_81"/>
    <property type="match status" value="1"/>
</dbReference>
<keyword evidence="4" id="KW-0378">Hydrolase</keyword>
<evidence type="ECO:0000256" key="1">
    <source>
        <dbReference type="ARBA" id="ARBA00000382"/>
    </source>
</evidence>
<evidence type="ECO:0000256" key="5">
    <source>
        <dbReference type="ARBA" id="ARBA00023277"/>
    </source>
</evidence>
<feature type="compositionally biased region" description="Polar residues" evidence="9">
    <location>
        <begin position="11"/>
        <end position="23"/>
    </location>
</feature>
<dbReference type="GO" id="GO:0000272">
    <property type="term" value="P:polysaccharide catabolic process"/>
    <property type="evidence" value="ECO:0007669"/>
    <property type="project" value="UniProtKB-KW"/>
</dbReference>
<dbReference type="GO" id="GO:0071555">
    <property type="term" value="P:cell wall organization"/>
    <property type="evidence" value="ECO:0007669"/>
    <property type="project" value="UniProtKB-KW"/>
</dbReference>
<feature type="domain" description="Glycosyl hydrolase family 81 C-terminal" evidence="12">
    <location>
        <begin position="545"/>
        <end position="905"/>
    </location>
</feature>